<dbReference type="AlphaFoldDB" id="L8X028"/>
<dbReference type="Proteomes" id="UP000011668">
    <property type="component" value="Unassembled WGS sequence"/>
</dbReference>
<evidence type="ECO:0000313" key="4">
    <source>
        <dbReference type="Proteomes" id="UP000011668"/>
    </source>
</evidence>
<feature type="compositionally biased region" description="Basic and acidic residues" evidence="1">
    <location>
        <begin position="1"/>
        <end position="11"/>
    </location>
</feature>
<dbReference type="HOGENOM" id="CLU_026455_1_0_1"/>
<keyword evidence="2" id="KW-0812">Transmembrane</keyword>
<feature type="transmembrane region" description="Helical" evidence="2">
    <location>
        <begin position="150"/>
        <end position="171"/>
    </location>
</feature>
<dbReference type="STRING" id="983506.L8X028"/>
<keyword evidence="2" id="KW-0472">Membrane</keyword>
<gene>
    <name evidence="3" type="ORF">AG1IA_02304</name>
</gene>
<evidence type="ECO:0000256" key="1">
    <source>
        <dbReference type="SAM" id="MobiDB-lite"/>
    </source>
</evidence>
<protein>
    <recommendedName>
        <fullName evidence="5">Transmembrane protein</fullName>
    </recommendedName>
</protein>
<dbReference type="OMA" id="MILREDE"/>
<keyword evidence="4" id="KW-1185">Reference proteome</keyword>
<comment type="caution">
    <text evidence="3">The sequence shown here is derived from an EMBL/GenBank/DDBJ whole genome shotgun (WGS) entry which is preliminary data.</text>
</comment>
<sequence length="577" mass="65271">MSSDRAERDPPSRCPLRRRTSQKRCLLPRVAPSGLFKRSQTLECLVLGSFERRSPRLVLDRVGLQRHRMPPFTRSVAKARLRDVSTPPRTYADRVLSQMQRDSLWDSQAPPRKFSDARGLKDLIEIAVVFVVATILDITKDIVMISKKPIGWVLATYLVLMALSGTSELFVRTFMSPVCSLPLISSRIEYCNRDELSRRFSPDFPKLVSLQSRLEDVMDDSASSSIVAVDIKNSEMAVRDLTTLVKISTLVAKDSLVERLNEFVVDAKTAGRNLQRFGGRVGGAVDQIVAMNEYVLKLLENTAKDSQAQISSGPVQRVMNAVSPIKVSGPQVIAARRKEVETMWYQATGMMDATIRKLIHEAEANIIALDKLESQLDLINEMILREDEGIRAKAEEVVSPHLIFQLTPFAEKLNSFRSHRMLLNEIRTYRKRALAHVSSTLVQLQGLSADLDDLRQRVVTPTLAGEEAGIPLEVHIGSMQKGTERLLEGRKRAREREDAYLQKVLSEGQEHGVALYGSCMAHDIFMYSEDRIVRFMWFETNNGDESYDFFPLFFLLHTSVLRLDFLDFSIPKSVSIR</sequence>
<evidence type="ECO:0000313" key="3">
    <source>
        <dbReference type="EMBL" id="ELU43676.1"/>
    </source>
</evidence>
<keyword evidence="2" id="KW-1133">Transmembrane helix</keyword>
<reference evidence="3 4" key="1">
    <citation type="journal article" date="2013" name="Nat. Commun.">
        <title>The evolution and pathogenic mechanisms of the rice sheath blight pathogen.</title>
        <authorList>
            <person name="Zheng A."/>
            <person name="Lin R."/>
            <person name="Xu L."/>
            <person name="Qin P."/>
            <person name="Tang C."/>
            <person name="Ai P."/>
            <person name="Zhang D."/>
            <person name="Liu Y."/>
            <person name="Sun Z."/>
            <person name="Feng H."/>
            <person name="Wang Y."/>
            <person name="Chen Y."/>
            <person name="Liang X."/>
            <person name="Fu R."/>
            <person name="Li Q."/>
            <person name="Zhang J."/>
            <person name="Yu X."/>
            <person name="Xie Z."/>
            <person name="Ding L."/>
            <person name="Guan P."/>
            <person name="Tang J."/>
            <person name="Liang Y."/>
            <person name="Wang S."/>
            <person name="Deng Q."/>
            <person name="Li S."/>
            <person name="Zhu J."/>
            <person name="Wang L."/>
            <person name="Liu H."/>
            <person name="Li P."/>
        </authorList>
    </citation>
    <scope>NUCLEOTIDE SEQUENCE [LARGE SCALE GENOMIC DNA]</scope>
    <source>
        <strain evidence="4">AG-1 IA</strain>
    </source>
</reference>
<dbReference type="EMBL" id="AFRT01000517">
    <property type="protein sequence ID" value="ELU43676.1"/>
    <property type="molecule type" value="Genomic_DNA"/>
</dbReference>
<feature type="region of interest" description="Disordered" evidence="1">
    <location>
        <begin position="1"/>
        <end position="20"/>
    </location>
</feature>
<organism evidence="3 4">
    <name type="scientific">Thanatephorus cucumeris (strain AG1-IA)</name>
    <name type="common">Rice sheath blight fungus</name>
    <name type="synonym">Rhizoctonia solani</name>
    <dbReference type="NCBI Taxonomy" id="983506"/>
    <lineage>
        <taxon>Eukaryota</taxon>
        <taxon>Fungi</taxon>
        <taxon>Dikarya</taxon>
        <taxon>Basidiomycota</taxon>
        <taxon>Agaricomycotina</taxon>
        <taxon>Agaricomycetes</taxon>
        <taxon>Cantharellales</taxon>
        <taxon>Ceratobasidiaceae</taxon>
        <taxon>Rhizoctonia</taxon>
        <taxon>Rhizoctonia solani AG-1</taxon>
    </lineage>
</organism>
<evidence type="ECO:0008006" key="5">
    <source>
        <dbReference type="Google" id="ProtNLM"/>
    </source>
</evidence>
<evidence type="ECO:0000256" key="2">
    <source>
        <dbReference type="SAM" id="Phobius"/>
    </source>
</evidence>
<proteinExistence type="predicted"/>
<dbReference type="OrthoDB" id="4179406at2759"/>
<accession>L8X028</accession>
<name>L8X028_THACA</name>